<keyword evidence="1" id="KW-0004">4Fe-4S</keyword>
<keyword evidence="5" id="KW-0411">Iron-sulfur</keyword>
<dbReference type="PANTHER" id="PTHR42783">
    <property type="entry name" value="GLUTAMATE SYNTHASE [NADPH] SMALL CHAIN"/>
    <property type="match status" value="1"/>
</dbReference>
<dbReference type="InterPro" id="IPR023753">
    <property type="entry name" value="FAD/NAD-binding_dom"/>
</dbReference>
<evidence type="ECO:0000259" key="7">
    <source>
        <dbReference type="Pfam" id="PF14691"/>
    </source>
</evidence>
<dbReference type="InterPro" id="IPR009051">
    <property type="entry name" value="Helical_ferredxn"/>
</dbReference>
<gene>
    <name evidence="8" type="ORF">FGS76_12470</name>
</gene>
<feature type="domain" description="FAD/NAD(P)-binding" evidence="6">
    <location>
        <begin position="150"/>
        <end position="460"/>
    </location>
</feature>
<feature type="domain" description="Dihydroprymidine dehydrogenase" evidence="7">
    <location>
        <begin position="28"/>
        <end position="137"/>
    </location>
</feature>
<dbReference type="Pfam" id="PF14691">
    <property type="entry name" value="Fer4_20"/>
    <property type="match status" value="1"/>
</dbReference>
<dbReference type="EMBL" id="VCQT01000038">
    <property type="protein sequence ID" value="TMW11840.1"/>
    <property type="molecule type" value="Genomic_DNA"/>
</dbReference>
<dbReference type="SUPFAM" id="SSF51971">
    <property type="entry name" value="Nucleotide-binding domain"/>
    <property type="match status" value="1"/>
</dbReference>
<dbReference type="PRINTS" id="PR00419">
    <property type="entry name" value="ADXRDTASE"/>
</dbReference>
<dbReference type="RefSeq" id="WP_138772985.1">
    <property type="nucleotide sequence ID" value="NZ_JBHSSX010000061.1"/>
</dbReference>
<dbReference type="NCBIfam" id="TIGR01318">
    <property type="entry name" value="gltD_gamma_fam"/>
    <property type="match status" value="1"/>
</dbReference>
<protein>
    <submittedName>
        <fullName evidence="8">Glutamate synthase small subunit</fullName>
    </submittedName>
</protein>
<dbReference type="Gene3D" id="3.40.50.720">
    <property type="entry name" value="NAD(P)-binding Rossmann-like Domain"/>
    <property type="match status" value="1"/>
</dbReference>
<dbReference type="InterPro" id="IPR006006">
    <property type="entry name" value="GltD-like"/>
</dbReference>
<keyword evidence="4" id="KW-0408">Iron</keyword>
<dbReference type="PANTHER" id="PTHR42783:SF3">
    <property type="entry name" value="GLUTAMATE SYNTHASE [NADPH] SMALL CHAIN-RELATED"/>
    <property type="match status" value="1"/>
</dbReference>
<dbReference type="Gene3D" id="1.10.1060.10">
    <property type="entry name" value="Alpha-helical ferredoxin"/>
    <property type="match status" value="1"/>
</dbReference>
<organism evidence="8 9">
    <name type="scientific">Alloalcanivorax gelatiniphagus</name>
    <dbReference type="NCBI Taxonomy" id="1194167"/>
    <lineage>
        <taxon>Bacteria</taxon>
        <taxon>Pseudomonadati</taxon>
        <taxon>Pseudomonadota</taxon>
        <taxon>Gammaproteobacteria</taxon>
        <taxon>Oceanospirillales</taxon>
        <taxon>Alcanivoracaceae</taxon>
        <taxon>Alloalcanivorax</taxon>
    </lineage>
</organism>
<evidence type="ECO:0000256" key="5">
    <source>
        <dbReference type="ARBA" id="ARBA00023014"/>
    </source>
</evidence>
<dbReference type="Gene3D" id="3.50.50.60">
    <property type="entry name" value="FAD/NAD(P)-binding domain"/>
    <property type="match status" value="1"/>
</dbReference>
<dbReference type="SUPFAM" id="SSF46548">
    <property type="entry name" value="alpha-helical ferredoxin"/>
    <property type="match status" value="1"/>
</dbReference>
<evidence type="ECO:0000256" key="4">
    <source>
        <dbReference type="ARBA" id="ARBA00023004"/>
    </source>
</evidence>
<evidence type="ECO:0000256" key="2">
    <source>
        <dbReference type="ARBA" id="ARBA00022723"/>
    </source>
</evidence>
<keyword evidence="9" id="KW-1185">Reference proteome</keyword>
<reference evidence="8 9" key="1">
    <citation type="submission" date="2019-05" db="EMBL/GenBank/DDBJ databases">
        <title>Genome of Alcanivorax gelatiniphagus, an oil degrading marine bacteria.</title>
        <authorList>
            <person name="Kwon K.K."/>
        </authorList>
    </citation>
    <scope>NUCLEOTIDE SEQUENCE [LARGE SCALE GENOMIC DNA]</scope>
    <source>
        <strain evidence="8 9">MEBiC 08158</strain>
    </source>
</reference>
<dbReference type="Proteomes" id="UP000739180">
    <property type="component" value="Unassembled WGS sequence"/>
</dbReference>
<dbReference type="Pfam" id="PF07992">
    <property type="entry name" value="Pyr_redox_2"/>
    <property type="match status" value="1"/>
</dbReference>
<dbReference type="InterPro" id="IPR028261">
    <property type="entry name" value="DPD_II"/>
</dbReference>
<evidence type="ECO:0000256" key="1">
    <source>
        <dbReference type="ARBA" id="ARBA00022485"/>
    </source>
</evidence>
<name>A0ABY2XIX2_9GAMM</name>
<comment type="caution">
    <text evidence="8">The sequence shown here is derived from an EMBL/GenBank/DDBJ whole genome shotgun (WGS) entry which is preliminary data.</text>
</comment>
<sequence>MAERLNNHFQFLDVPRVDPKKKDIEDRKERYEEIYYPFETREVEHQAHRCLHCGNPYCEWKCPVHNYIPNWLKLISEGNLMEAVELAHQTNSLPEVCGRVCPQDRLCEGACTLNDGFGAVTIGATEKYIADTALAMGWRPDMSKVVWTDKKVAVIGAGPAGIGCADVLVRNGVKPVVFDRYPEIGGLLTFGIPEFKLEKPVMTKRREVFEGMGIEFRLNTEVGKDVTIDELLEEFDAVFMGMGTYTYMKGGFPGEDLDGVHEALPFLVANANRNLGFEKDEADFIDVSGKRVVVLGGGDTAMDCNRTSIRQQAESVVCAYRRDEENMPGSRREVANAKEEGVQFLFNRQPIEVVGENGKVVGVKVVETKLGEPDNNGRSRPEPIPGSEEVLPADVVIVAFGFRPSPADWFDAKNVTTDDSGRVTALEKQAFPFQTSNEKIFAGGDMVRGSDLVVTAIWEGREAAKGILDYLDV</sequence>
<proteinExistence type="predicted"/>
<keyword evidence="3" id="KW-0560">Oxidoreductase</keyword>
<evidence type="ECO:0000256" key="3">
    <source>
        <dbReference type="ARBA" id="ARBA00023002"/>
    </source>
</evidence>
<dbReference type="InterPro" id="IPR036188">
    <property type="entry name" value="FAD/NAD-bd_sf"/>
</dbReference>
<keyword evidence="2" id="KW-0479">Metal-binding</keyword>
<evidence type="ECO:0000259" key="6">
    <source>
        <dbReference type="Pfam" id="PF07992"/>
    </source>
</evidence>
<evidence type="ECO:0000313" key="8">
    <source>
        <dbReference type="EMBL" id="TMW11840.1"/>
    </source>
</evidence>
<accession>A0ABY2XIX2</accession>
<evidence type="ECO:0000313" key="9">
    <source>
        <dbReference type="Proteomes" id="UP000739180"/>
    </source>
</evidence>